<comment type="caution">
    <text evidence="2">The sequence shown here is derived from an EMBL/GenBank/DDBJ whole genome shotgun (WGS) entry which is preliminary data.</text>
</comment>
<organism evidence="2 3">
    <name type="scientific">Trifolium medium</name>
    <dbReference type="NCBI Taxonomy" id="97028"/>
    <lineage>
        <taxon>Eukaryota</taxon>
        <taxon>Viridiplantae</taxon>
        <taxon>Streptophyta</taxon>
        <taxon>Embryophyta</taxon>
        <taxon>Tracheophyta</taxon>
        <taxon>Spermatophyta</taxon>
        <taxon>Magnoliopsida</taxon>
        <taxon>eudicotyledons</taxon>
        <taxon>Gunneridae</taxon>
        <taxon>Pentapetalae</taxon>
        <taxon>rosids</taxon>
        <taxon>fabids</taxon>
        <taxon>Fabales</taxon>
        <taxon>Fabaceae</taxon>
        <taxon>Papilionoideae</taxon>
        <taxon>50 kb inversion clade</taxon>
        <taxon>NPAAA clade</taxon>
        <taxon>Hologalegina</taxon>
        <taxon>IRL clade</taxon>
        <taxon>Trifolieae</taxon>
        <taxon>Trifolium</taxon>
    </lineage>
</organism>
<evidence type="ECO:0000313" key="3">
    <source>
        <dbReference type="Proteomes" id="UP000265520"/>
    </source>
</evidence>
<protein>
    <submittedName>
        <fullName evidence="2">Uncharacterized protein</fullName>
    </submittedName>
</protein>
<accession>A0A392VHW0</accession>
<feature type="compositionally biased region" description="Acidic residues" evidence="1">
    <location>
        <begin position="9"/>
        <end position="20"/>
    </location>
</feature>
<evidence type="ECO:0000256" key="1">
    <source>
        <dbReference type="SAM" id="MobiDB-lite"/>
    </source>
</evidence>
<dbReference type="AlphaFoldDB" id="A0A392VHW0"/>
<dbReference type="Proteomes" id="UP000265520">
    <property type="component" value="Unassembled WGS sequence"/>
</dbReference>
<proteinExistence type="predicted"/>
<reference evidence="2 3" key="1">
    <citation type="journal article" date="2018" name="Front. Plant Sci.">
        <title>Red Clover (Trifolium pratense) and Zigzag Clover (T. medium) - A Picture of Genomic Similarities and Differences.</title>
        <authorList>
            <person name="Dluhosova J."/>
            <person name="Istvanek J."/>
            <person name="Nedelnik J."/>
            <person name="Repkova J."/>
        </authorList>
    </citation>
    <scope>NUCLEOTIDE SEQUENCE [LARGE SCALE GENOMIC DNA]</scope>
    <source>
        <strain evidence="3">cv. 10/8</strain>
        <tissue evidence="2">Leaf</tissue>
    </source>
</reference>
<evidence type="ECO:0000313" key="2">
    <source>
        <dbReference type="EMBL" id="MCI86929.1"/>
    </source>
</evidence>
<name>A0A392VHW0_9FABA</name>
<feature type="non-terminal residue" evidence="2">
    <location>
        <position position="1"/>
    </location>
</feature>
<sequence>IIIPPEYAQMEDEEEDEQGDDEKGQKVEGHGESDS</sequence>
<feature type="region of interest" description="Disordered" evidence="1">
    <location>
        <begin position="1"/>
        <end position="35"/>
    </location>
</feature>
<feature type="compositionally biased region" description="Basic and acidic residues" evidence="1">
    <location>
        <begin position="21"/>
        <end position="35"/>
    </location>
</feature>
<keyword evidence="3" id="KW-1185">Reference proteome</keyword>
<dbReference type="EMBL" id="LXQA011153265">
    <property type="protein sequence ID" value="MCI86929.1"/>
    <property type="molecule type" value="Genomic_DNA"/>
</dbReference>